<dbReference type="Gene3D" id="1.10.10.10">
    <property type="entry name" value="Winged helix-like DNA-binding domain superfamily/Winged helix DNA-binding domain"/>
    <property type="match status" value="1"/>
</dbReference>
<dbReference type="Pfam" id="PF13545">
    <property type="entry name" value="HTH_Crp_2"/>
    <property type="match status" value="1"/>
</dbReference>
<dbReference type="InterPro" id="IPR018490">
    <property type="entry name" value="cNMP-bd_dom_sf"/>
</dbReference>
<protein>
    <submittedName>
        <fullName evidence="7">CRP/FNR family transcriptional regulator, anaerobic regulatory protein</fullName>
    </submittedName>
</protein>
<proteinExistence type="predicted"/>
<dbReference type="SUPFAM" id="SSF46785">
    <property type="entry name" value="Winged helix' DNA-binding domain"/>
    <property type="match status" value="1"/>
</dbReference>
<keyword evidence="1" id="KW-0805">Transcription regulation</keyword>
<sequence>MTNISIRFSYNLCKEIWHDIWLSKLPKYAIIYESAHMKTNVNIGKEVIIMNEQSSNSQGIHALFEQYGVNLKVDKDQSIFLEGERSEDVFLVKTGTIRISKDTESGKILTLRITGNNTIIGETSIFCEVLYHSVSANAVEPTHLLVLSRSTLEKYLSDDSTLMKEWLQILQVHNLKNETRLRDLLLHGKKGALLSTLIRLTNTYGVKQVDGGILIDRALTNQELANFCATSREVVNRILNDLKKKKVLSLDNGMITIHNLPFLRTEVECDNCPLHICRID</sequence>
<reference evidence="8" key="1">
    <citation type="submission" date="2016-10" db="EMBL/GenBank/DDBJ databases">
        <authorList>
            <person name="Varghese N."/>
            <person name="Submissions S."/>
        </authorList>
    </citation>
    <scope>NUCLEOTIDE SEQUENCE [LARGE SCALE GENOMIC DNA]</scope>
    <source>
        <strain evidence="8">DSM 11706</strain>
    </source>
</reference>
<feature type="domain" description="Cyclic nucleotide-binding" evidence="5">
    <location>
        <begin position="67"/>
        <end position="165"/>
    </location>
</feature>
<dbReference type="InterPro" id="IPR014710">
    <property type="entry name" value="RmlC-like_jellyroll"/>
</dbReference>
<dbReference type="SMART" id="SM00419">
    <property type="entry name" value="HTH_CRP"/>
    <property type="match status" value="1"/>
</dbReference>
<evidence type="ECO:0000256" key="1">
    <source>
        <dbReference type="ARBA" id="ARBA00023015"/>
    </source>
</evidence>
<accession>A0A1I5ZCM4</accession>
<dbReference type="InterPro" id="IPR012318">
    <property type="entry name" value="HTH_CRP"/>
</dbReference>
<dbReference type="PANTHER" id="PTHR24567">
    <property type="entry name" value="CRP FAMILY TRANSCRIPTIONAL REGULATORY PROTEIN"/>
    <property type="match status" value="1"/>
</dbReference>
<dbReference type="Proteomes" id="UP000198734">
    <property type="component" value="Unassembled WGS sequence"/>
</dbReference>
<organism evidence="7 8">
    <name type="scientific">Psychrobacillus psychrotolerans</name>
    <dbReference type="NCBI Taxonomy" id="126156"/>
    <lineage>
        <taxon>Bacteria</taxon>
        <taxon>Bacillati</taxon>
        <taxon>Bacillota</taxon>
        <taxon>Bacilli</taxon>
        <taxon>Bacillales</taxon>
        <taxon>Bacillaceae</taxon>
        <taxon>Psychrobacillus</taxon>
    </lineage>
</organism>
<dbReference type="STRING" id="126156.SAMN05421670_2625"/>
<keyword evidence="2" id="KW-0238">DNA-binding</keyword>
<dbReference type="Gene3D" id="2.60.120.10">
    <property type="entry name" value="Jelly Rolls"/>
    <property type="match status" value="1"/>
</dbReference>
<dbReference type="GO" id="GO:0005829">
    <property type="term" value="C:cytosol"/>
    <property type="evidence" value="ECO:0007669"/>
    <property type="project" value="TreeGrafter"/>
</dbReference>
<evidence type="ECO:0000256" key="4">
    <source>
        <dbReference type="ARBA" id="ARBA00023163"/>
    </source>
</evidence>
<name>A0A1I5ZCM4_9BACI</name>
<dbReference type="InterPro" id="IPR000595">
    <property type="entry name" value="cNMP-bd_dom"/>
</dbReference>
<dbReference type="InterPro" id="IPR036388">
    <property type="entry name" value="WH-like_DNA-bd_sf"/>
</dbReference>
<keyword evidence="3" id="KW-0010">Activator</keyword>
<evidence type="ECO:0000256" key="2">
    <source>
        <dbReference type="ARBA" id="ARBA00023125"/>
    </source>
</evidence>
<dbReference type="AlphaFoldDB" id="A0A1I5ZCM4"/>
<dbReference type="GO" id="GO:0003677">
    <property type="term" value="F:DNA binding"/>
    <property type="evidence" value="ECO:0007669"/>
    <property type="project" value="UniProtKB-KW"/>
</dbReference>
<dbReference type="InterPro" id="IPR050397">
    <property type="entry name" value="Env_Response_Regulators"/>
</dbReference>
<keyword evidence="4" id="KW-0804">Transcription</keyword>
<dbReference type="SUPFAM" id="SSF51206">
    <property type="entry name" value="cAMP-binding domain-like"/>
    <property type="match status" value="1"/>
</dbReference>
<evidence type="ECO:0000259" key="5">
    <source>
        <dbReference type="PROSITE" id="PS50042"/>
    </source>
</evidence>
<dbReference type="EMBL" id="FOXU01000004">
    <property type="protein sequence ID" value="SFQ54128.1"/>
    <property type="molecule type" value="Genomic_DNA"/>
</dbReference>
<keyword evidence="8" id="KW-1185">Reference proteome</keyword>
<dbReference type="Pfam" id="PF00027">
    <property type="entry name" value="cNMP_binding"/>
    <property type="match status" value="1"/>
</dbReference>
<evidence type="ECO:0000256" key="3">
    <source>
        <dbReference type="ARBA" id="ARBA00023159"/>
    </source>
</evidence>
<feature type="domain" description="HTH crp-type" evidence="6">
    <location>
        <begin position="187"/>
        <end position="261"/>
    </location>
</feature>
<dbReference type="PANTHER" id="PTHR24567:SF74">
    <property type="entry name" value="HTH-TYPE TRANSCRIPTIONAL REGULATOR ARCR"/>
    <property type="match status" value="1"/>
</dbReference>
<gene>
    <name evidence="7" type="ORF">SAMN05421670_2625</name>
</gene>
<evidence type="ECO:0000259" key="6">
    <source>
        <dbReference type="PROSITE" id="PS51063"/>
    </source>
</evidence>
<evidence type="ECO:0000313" key="8">
    <source>
        <dbReference type="Proteomes" id="UP000198734"/>
    </source>
</evidence>
<dbReference type="InterPro" id="IPR036390">
    <property type="entry name" value="WH_DNA-bd_sf"/>
</dbReference>
<dbReference type="GO" id="GO:0003700">
    <property type="term" value="F:DNA-binding transcription factor activity"/>
    <property type="evidence" value="ECO:0007669"/>
    <property type="project" value="TreeGrafter"/>
</dbReference>
<evidence type="ECO:0000313" key="7">
    <source>
        <dbReference type="EMBL" id="SFQ54128.1"/>
    </source>
</evidence>
<dbReference type="SMART" id="SM00100">
    <property type="entry name" value="cNMP"/>
    <property type="match status" value="1"/>
</dbReference>
<dbReference type="PROSITE" id="PS50042">
    <property type="entry name" value="CNMP_BINDING_3"/>
    <property type="match status" value="1"/>
</dbReference>
<dbReference type="PROSITE" id="PS51063">
    <property type="entry name" value="HTH_CRP_2"/>
    <property type="match status" value="1"/>
</dbReference>
<dbReference type="CDD" id="cd00038">
    <property type="entry name" value="CAP_ED"/>
    <property type="match status" value="1"/>
</dbReference>